<sequence length="99" mass="10981">MIPNANFRESRIYFSKSHNGKRLIGGTYRKSRFVEYMTINYTARVNRTTEEEHLGLLGPVIRAEVGDAITVILNNTCPHNVSISLQGVSLAISQSGVNS</sequence>
<dbReference type="InterPro" id="IPR011707">
    <property type="entry name" value="Cu-oxidase-like_N"/>
</dbReference>
<dbReference type="AlphaFoldDB" id="A0A9D4M9G1"/>
<dbReference type="InterPro" id="IPR008972">
    <property type="entry name" value="Cupredoxin"/>
</dbReference>
<name>A0A9D4M9G1_DREPO</name>
<comment type="caution">
    <text evidence="3">The sequence shown here is derived from an EMBL/GenBank/DDBJ whole genome shotgun (WGS) entry which is preliminary data.</text>
</comment>
<dbReference type="Gene3D" id="2.60.40.420">
    <property type="entry name" value="Cupredoxins - blue copper proteins"/>
    <property type="match status" value="1"/>
</dbReference>
<feature type="domain" description="Plastocyanin-like" evidence="2">
    <location>
        <begin position="55"/>
        <end position="93"/>
    </location>
</feature>
<organism evidence="3 4">
    <name type="scientific">Dreissena polymorpha</name>
    <name type="common">Zebra mussel</name>
    <name type="synonym">Mytilus polymorpha</name>
    <dbReference type="NCBI Taxonomy" id="45954"/>
    <lineage>
        <taxon>Eukaryota</taxon>
        <taxon>Metazoa</taxon>
        <taxon>Spiralia</taxon>
        <taxon>Lophotrochozoa</taxon>
        <taxon>Mollusca</taxon>
        <taxon>Bivalvia</taxon>
        <taxon>Autobranchia</taxon>
        <taxon>Heteroconchia</taxon>
        <taxon>Euheterodonta</taxon>
        <taxon>Imparidentia</taxon>
        <taxon>Neoheterodontei</taxon>
        <taxon>Myida</taxon>
        <taxon>Dreissenoidea</taxon>
        <taxon>Dreissenidae</taxon>
        <taxon>Dreissena</taxon>
    </lineage>
</organism>
<dbReference type="Pfam" id="PF07732">
    <property type="entry name" value="Cu-oxidase_3"/>
    <property type="match status" value="1"/>
</dbReference>
<evidence type="ECO:0000313" key="3">
    <source>
        <dbReference type="EMBL" id="KAH3871437.1"/>
    </source>
</evidence>
<comment type="similarity">
    <text evidence="1">Belongs to the multicopper oxidase family.</text>
</comment>
<dbReference type="EMBL" id="JAIWYP010000002">
    <property type="protein sequence ID" value="KAH3871437.1"/>
    <property type="molecule type" value="Genomic_DNA"/>
</dbReference>
<gene>
    <name evidence="3" type="ORF">DPMN_034639</name>
</gene>
<accession>A0A9D4M9G1</accession>
<dbReference type="GO" id="GO:0005507">
    <property type="term" value="F:copper ion binding"/>
    <property type="evidence" value="ECO:0007669"/>
    <property type="project" value="InterPro"/>
</dbReference>
<evidence type="ECO:0000313" key="4">
    <source>
        <dbReference type="Proteomes" id="UP000828390"/>
    </source>
</evidence>
<keyword evidence="4" id="KW-1185">Reference proteome</keyword>
<protein>
    <recommendedName>
        <fullName evidence="2">Plastocyanin-like domain-containing protein</fullName>
    </recommendedName>
</protein>
<dbReference type="SUPFAM" id="SSF49503">
    <property type="entry name" value="Cupredoxins"/>
    <property type="match status" value="1"/>
</dbReference>
<evidence type="ECO:0000256" key="1">
    <source>
        <dbReference type="ARBA" id="ARBA00010609"/>
    </source>
</evidence>
<reference evidence="3" key="2">
    <citation type="submission" date="2020-11" db="EMBL/GenBank/DDBJ databases">
        <authorList>
            <person name="McCartney M.A."/>
            <person name="Auch B."/>
            <person name="Kono T."/>
            <person name="Mallez S."/>
            <person name="Becker A."/>
            <person name="Gohl D.M."/>
            <person name="Silverstein K.A.T."/>
            <person name="Koren S."/>
            <person name="Bechman K.B."/>
            <person name="Herman A."/>
            <person name="Abrahante J.E."/>
            <person name="Garbe J."/>
        </authorList>
    </citation>
    <scope>NUCLEOTIDE SEQUENCE</scope>
    <source>
        <strain evidence="3">Duluth1</strain>
        <tissue evidence="3">Whole animal</tissue>
    </source>
</reference>
<reference evidence="3" key="1">
    <citation type="journal article" date="2019" name="bioRxiv">
        <title>The Genome of the Zebra Mussel, Dreissena polymorpha: A Resource for Invasive Species Research.</title>
        <authorList>
            <person name="McCartney M.A."/>
            <person name="Auch B."/>
            <person name="Kono T."/>
            <person name="Mallez S."/>
            <person name="Zhang Y."/>
            <person name="Obille A."/>
            <person name="Becker A."/>
            <person name="Abrahante J.E."/>
            <person name="Garbe J."/>
            <person name="Badalamenti J.P."/>
            <person name="Herman A."/>
            <person name="Mangelson H."/>
            <person name="Liachko I."/>
            <person name="Sullivan S."/>
            <person name="Sone E.D."/>
            <person name="Koren S."/>
            <person name="Silverstein K.A.T."/>
            <person name="Beckman K.B."/>
            <person name="Gohl D.M."/>
        </authorList>
    </citation>
    <scope>NUCLEOTIDE SEQUENCE</scope>
    <source>
        <strain evidence="3">Duluth1</strain>
        <tissue evidence="3">Whole animal</tissue>
    </source>
</reference>
<evidence type="ECO:0000259" key="2">
    <source>
        <dbReference type="Pfam" id="PF07732"/>
    </source>
</evidence>
<dbReference type="Proteomes" id="UP000828390">
    <property type="component" value="Unassembled WGS sequence"/>
</dbReference>
<proteinExistence type="inferred from homology"/>